<organism evidence="2 3">
    <name type="scientific">Pseudomonas cremoricolorata</name>
    <dbReference type="NCBI Taxonomy" id="157783"/>
    <lineage>
        <taxon>Bacteria</taxon>
        <taxon>Pseudomonadati</taxon>
        <taxon>Pseudomonadota</taxon>
        <taxon>Gammaproteobacteria</taxon>
        <taxon>Pseudomonadales</taxon>
        <taxon>Pseudomonadaceae</taxon>
        <taxon>Pseudomonas</taxon>
    </lineage>
</organism>
<dbReference type="RefSeq" id="WP_038413563.1">
    <property type="nucleotide sequence ID" value="NZ_CP009455.1"/>
</dbReference>
<gene>
    <name evidence="2" type="ORF">LK03_17290</name>
</gene>
<dbReference type="KEGG" id="psw:LK03_17290"/>
<accession>A0A089WQQ6</accession>
<dbReference type="EMBL" id="CP009455">
    <property type="protein sequence ID" value="AIR90911.1"/>
    <property type="molecule type" value="Genomic_DNA"/>
</dbReference>
<name>A0A089WQQ6_9PSED</name>
<dbReference type="PANTHER" id="PTHR36195:SF4">
    <property type="entry name" value="DOMAIN PROTEIN, PUTATIVE (AFU_ORTHOLOGUE AFUA_5G01990)-RELATED"/>
    <property type="match status" value="1"/>
</dbReference>
<dbReference type="CDD" id="cd08152">
    <property type="entry name" value="y4iL_like"/>
    <property type="match status" value="1"/>
</dbReference>
<feature type="compositionally biased region" description="Polar residues" evidence="1">
    <location>
        <begin position="1"/>
        <end position="17"/>
    </location>
</feature>
<sequence length="373" mass="40725">MSDQPSRTPLPFQSSFEQVPDDEAQTSQELVDTLRSIMQTTYEHRGHSDRSVHAKGHGLLEGEVIVLDNLPPALAQGAFARPGRYPAYLRLSTNPGDILDDKVSTPRGLALKMVGVDGARLPGSEGEQTQDFVMQNAKAFTAATPKDFLKTLKLLAKTTDKAPGSKKVMSAVLRGVEATLEAVGIESGTIKSLGGHPQTHLLGESYSTVVPLLYGSYYAKVAVVPIAPQLTELTDQHLDFEGNPDGLRVAVSDFFQQQGGTWEIRVQLATDLEKMPIEDASVQWPEDLSPYVTVARLEVPMQDTWSDDKVRQIDDGMAFSPWHGLAAHRPLGGVMRTRKPAYTMSANFRSEHNGCPIHEPRSGCPMHAADKES</sequence>
<proteinExistence type="predicted"/>
<dbReference type="PANTHER" id="PTHR36195">
    <property type="entry name" value="DOMAIN PROTEIN, PUTATIVE (AFU_ORTHOLOGUE AFUA_5G01990)-RELATED-RELATED"/>
    <property type="match status" value="1"/>
</dbReference>
<dbReference type="Proteomes" id="UP000029493">
    <property type="component" value="Chromosome"/>
</dbReference>
<keyword evidence="3" id="KW-1185">Reference proteome</keyword>
<evidence type="ECO:0000256" key="1">
    <source>
        <dbReference type="SAM" id="MobiDB-lite"/>
    </source>
</evidence>
<dbReference type="Gene3D" id="2.40.180.10">
    <property type="entry name" value="Catalase core domain"/>
    <property type="match status" value="1"/>
</dbReference>
<evidence type="ECO:0000313" key="2">
    <source>
        <dbReference type="EMBL" id="AIR90911.1"/>
    </source>
</evidence>
<dbReference type="OrthoDB" id="336698at2"/>
<dbReference type="SUPFAM" id="SSF56634">
    <property type="entry name" value="Heme-dependent catalase-like"/>
    <property type="match status" value="1"/>
</dbReference>
<reference evidence="2 3" key="1">
    <citation type="submission" date="2014-09" db="EMBL/GenBank/DDBJ databases">
        <authorList>
            <person name="Chan K.-G."/>
        </authorList>
    </citation>
    <scope>NUCLEOTIDE SEQUENCE [LARGE SCALE GENOMIC DNA]</scope>
    <source>
        <strain evidence="2 3">ND07</strain>
    </source>
</reference>
<protein>
    <submittedName>
        <fullName evidence="2">Catalase</fullName>
    </submittedName>
</protein>
<dbReference type="eggNOG" id="COG0753">
    <property type="taxonomic scope" value="Bacteria"/>
</dbReference>
<dbReference type="InterPro" id="IPR020835">
    <property type="entry name" value="Catalase_sf"/>
</dbReference>
<feature type="region of interest" description="Disordered" evidence="1">
    <location>
        <begin position="1"/>
        <end position="25"/>
    </location>
</feature>
<evidence type="ECO:0000313" key="3">
    <source>
        <dbReference type="Proteomes" id="UP000029493"/>
    </source>
</evidence>
<dbReference type="AlphaFoldDB" id="A0A089WQQ6"/>
<dbReference type="STRING" id="157783.LK03_17290"/>
<dbReference type="GO" id="GO:0020037">
    <property type="term" value="F:heme binding"/>
    <property type="evidence" value="ECO:0007669"/>
    <property type="project" value="InterPro"/>
</dbReference>